<dbReference type="RefSeq" id="WP_309547825.1">
    <property type="nucleotide sequence ID" value="NZ_CP133762.1"/>
</dbReference>
<evidence type="ECO:0000256" key="1">
    <source>
        <dbReference type="ARBA" id="ARBA00023172"/>
    </source>
</evidence>
<dbReference type="PANTHER" id="PTHR10948:SF23">
    <property type="entry name" value="TRANSPOSASE INSI FOR INSERTION SEQUENCE ELEMENT IS30A-RELATED"/>
    <property type="match status" value="1"/>
</dbReference>
<dbReference type="SUPFAM" id="SSF46689">
    <property type="entry name" value="Homeodomain-like"/>
    <property type="match status" value="1"/>
</dbReference>
<reference evidence="3 4" key="1">
    <citation type="submission" date="2023-09" db="EMBL/GenBank/DDBJ databases">
        <title>Complete genome of Streptomyces roseicoloratus T14.</title>
        <authorList>
            <person name="Bashizi T."/>
            <person name="Kim M.-J."/>
            <person name="Lee G."/>
            <person name="Tagele S.B."/>
            <person name="Shin J.-H."/>
        </authorList>
    </citation>
    <scope>NUCLEOTIDE SEQUENCE [LARGE SCALE GENOMIC DNA]</scope>
    <source>
        <strain evidence="3 4">T14</strain>
    </source>
</reference>
<dbReference type="PANTHER" id="PTHR10948">
    <property type="entry name" value="TRANSPOSASE"/>
    <property type="match status" value="1"/>
</dbReference>
<feature type="domain" description="Transposase IS30-like HTH" evidence="2">
    <location>
        <begin position="50"/>
        <end position="91"/>
    </location>
</feature>
<evidence type="ECO:0000313" key="3">
    <source>
        <dbReference type="EMBL" id="WMX44039.1"/>
    </source>
</evidence>
<sequence>MSNSAACREVGVNRKTGNRWTYGRTVKNRNGKDYVYAPIAKKKDGQVSDRFLSEDERVQIADLLCAGHSLRSIARRLGRNPSTISRELHRNSNPATGAYQPFQAQRRAVARRARSKEGKLRRDPELKEFVELHLGKRWSPEQISRALPAAFPGQPERHLSTETIYQAIYLPHRGGLERAPGQLRTRRKHRRKRRRPDQRLTRFRVTGLTINERPTEAAGRAVPGHWEGDLIVGKDNRSAIGTLVDRTTRYVKRVASFLF</sequence>
<protein>
    <submittedName>
        <fullName evidence="3">IS30 family transposase</fullName>
    </submittedName>
</protein>
<name>A0ABY9RS17_9ACTN</name>
<dbReference type="InterPro" id="IPR009057">
    <property type="entry name" value="Homeodomain-like_sf"/>
</dbReference>
<gene>
    <name evidence="3" type="ORF">RGF97_03015</name>
</gene>
<evidence type="ECO:0000259" key="2">
    <source>
        <dbReference type="Pfam" id="PF13936"/>
    </source>
</evidence>
<dbReference type="NCBIfam" id="NF033563">
    <property type="entry name" value="transpos_IS30"/>
    <property type="match status" value="1"/>
</dbReference>
<accession>A0ABY9RS17</accession>
<dbReference type="Pfam" id="PF13936">
    <property type="entry name" value="HTH_38"/>
    <property type="match status" value="1"/>
</dbReference>
<proteinExistence type="predicted"/>
<dbReference type="InterPro" id="IPR053392">
    <property type="entry name" value="Transposase_IS30-like"/>
</dbReference>
<evidence type="ECO:0000313" key="4">
    <source>
        <dbReference type="Proteomes" id="UP001250858"/>
    </source>
</evidence>
<dbReference type="InterPro" id="IPR051917">
    <property type="entry name" value="Transposase-Integrase"/>
</dbReference>
<keyword evidence="4" id="KW-1185">Reference proteome</keyword>
<dbReference type="InterPro" id="IPR025246">
    <property type="entry name" value="IS30-like_HTH"/>
</dbReference>
<dbReference type="EMBL" id="CP133762">
    <property type="protein sequence ID" value="WMX44039.1"/>
    <property type="molecule type" value="Genomic_DNA"/>
</dbReference>
<dbReference type="Proteomes" id="UP001250858">
    <property type="component" value="Chromosome"/>
</dbReference>
<organism evidence="3 4">
    <name type="scientific">Streptomyces roseicoloratus</name>
    <dbReference type="NCBI Taxonomy" id="2508722"/>
    <lineage>
        <taxon>Bacteria</taxon>
        <taxon>Bacillati</taxon>
        <taxon>Actinomycetota</taxon>
        <taxon>Actinomycetes</taxon>
        <taxon>Kitasatosporales</taxon>
        <taxon>Streptomycetaceae</taxon>
        <taxon>Streptomyces</taxon>
    </lineage>
</organism>
<keyword evidence="1" id="KW-0233">DNA recombination</keyword>
<dbReference type="Gene3D" id="1.10.10.60">
    <property type="entry name" value="Homeodomain-like"/>
    <property type="match status" value="1"/>
</dbReference>